<accession>A0A8H6J6Q2</accession>
<dbReference type="Pfam" id="PF00406">
    <property type="entry name" value="ADK"/>
    <property type="match status" value="1"/>
</dbReference>
<dbReference type="AlphaFoldDB" id="A0A8H6J6Q2"/>
<name>A0A8H6J6Q2_9PEZI</name>
<dbReference type="InterPro" id="IPR033690">
    <property type="entry name" value="Adenylat_kinase_CS"/>
</dbReference>
<dbReference type="GO" id="GO:0006139">
    <property type="term" value="P:nucleobase-containing compound metabolic process"/>
    <property type="evidence" value="ECO:0007669"/>
    <property type="project" value="InterPro"/>
</dbReference>
<dbReference type="InterPro" id="IPR000850">
    <property type="entry name" value="Adenylat/UMP-CMP_kin"/>
</dbReference>
<dbReference type="Proteomes" id="UP000654918">
    <property type="component" value="Unassembled WGS sequence"/>
</dbReference>
<dbReference type="HAMAP" id="MF_00235">
    <property type="entry name" value="Adenylate_kinase_Adk"/>
    <property type="match status" value="1"/>
</dbReference>
<dbReference type="GO" id="GO:0005524">
    <property type="term" value="F:ATP binding"/>
    <property type="evidence" value="ECO:0007669"/>
    <property type="project" value="InterPro"/>
</dbReference>
<dbReference type="EMBL" id="WIGO01000623">
    <property type="protein sequence ID" value="KAF6807554.1"/>
    <property type="molecule type" value="Genomic_DNA"/>
</dbReference>
<organism evidence="5 6">
    <name type="scientific">Colletotrichum plurivorum</name>
    <dbReference type="NCBI Taxonomy" id="2175906"/>
    <lineage>
        <taxon>Eukaryota</taxon>
        <taxon>Fungi</taxon>
        <taxon>Dikarya</taxon>
        <taxon>Ascomycota</taxon>
        <taxon>Pezizomycotina</taxon>
        <taxon>Sordariomycetes</taxon>
        <taxon>Hypocreomycetidae</taxon>
        <taxon>Glomerellales</taxon>
        <taxon>Glomerellaceae</taxon>
        <taxon>Colletotrichum</taxon>
        <taxon>Colletotrichum orchidearum species complex</taxon>
    </lineage>
</organism>
<dbReference type="PANTHER" id="PTHR23359">
    <property type="entry name" value="NUCLEOTIDE KINASE"/>
    <property type="match status" value="1"/>
</dbReference>
<reference evidence="5" key="1">
    <citation type="journal article" date="2020" name="Phytopathology">
        <title>Genome Sequence Resources of Colletotrichum truncatum, C. plurivorum, C. musicola, and C. sojae: Four Species Pathogenic to Soybean (Glycine max).</title>
        <authorList>
            <person name="Rogerio F."/>
            <person name="Boufleur T.R."/>
            <person name="Ciampi-Guillardi M."/>
            <person name="Sukno S.A."/>
            <person name="Thon M.R."/>
            <person name="Massola Junior N.S."/>
            <person name="Baroncelli R."/>
        </authorList>
    </citation>
    <scope>NUCLEOTIDE SEQUENCE</scope>
    <source>
        <strain evidence="5">LFN00145</strain>
    </source>
</reference>
<evidence type="ECO:0000256" key="1">
    <source>
        <dbReference type="ARBA" id="ARBA00022679"/>
    </source>
</evidence>
<dbReference type="SUPFAM" id="SSF52540">
    <property type="entry name" value="P-loop containing nucleoside triphosphate hydrolases"/>
    <property type="match status" value="1"/>
</dbReference>
<evidence type="ECO:0000313" key="5">
    <source>
        <dbReference type="EMBL" id="KAF6807554.1"/>
    </source>
</evidence>
<proteinExistence type="inferred from homology"/>
<dbReference type="InterPro" id="IPR027417">
    <property type="entry name" value="P-loop_NTPase"/>
</dbReference>
<evidence type="ECO:0000313" key="6">
    <source>
        <dbReference type="Proteomes" id="UP000654918"/>
    </source>
</evidence>
<keyword evidence="3 4" id="KW-0418">Kinase</keyword>
<protein>
    <submittedName>
        <fullName evidence="5">Adenylate kinase 1</fullName>
    </submittedName>
</protein>
<gene>
    <name evidence="5" type="ORF">CPLU01_15786</name>
</gene>
<dbReference type="PRINTS" id="PR00094">
    <property type="entry name" value="ADENYLTKNASE"/>
</dbReference>
<comment type="similarity">
    <text evidence="4">Belongs to the adenylate kinase family.</text>
</comment>
<evidence type="ECO:0000256" key="4">
    <source>
        <dbReference type="RuleBase" id="RU003330"/>
    </source>
</evidence>
<dbReference type="Gene3D" id="3.40.50.300">
    <property type="entry name" value="P-loop containing nucleotide triphosphate hydrolases"/>
    <property type="match status" value="1"/>
</dbReference>
<sequence>MRYRESKIVFIIGAPGTGKGTQSDFLAGRYGLQHLSYGDLMRGLRERGDPVVSRLETKPGTNNPSVPDGLGVWYIWQELRDGAKGGKKSSWLIDGFPRREEQVTEWLKMIPRADMTLYLKCPVEVSPMRVAARGAKAGADTRPEDLDPEVAMRRIQQFYENADRVVDKLRERGMMVVEVDTNRSEREIQADLEKIMDRPCNEEVGIADLS</sequence>
<evidence type="ECO:0000256" key="3">
    <source>
        <dbReference type="ARBA" id="ARBA00022777"/>
    </source>
</evidence>
<keyword evidence="6" id="KW-1185">Reference proteome</keyword>
<keyword evidence="1 4" id="KW-0808">Transferase</keyword>
<evidence type="ECO:0000256" key="2">
    <source>
        <dbReference type="ARBA" id="ARBA00022741"/>
    </source>
</evidence>
<comment type="caution">
    <text evidence="5">The sequence shown here is derived from an EMBL/GenBank/DDBJ whole genome shotgun (WGS) entry which is preliminary data.</text>
</comment>
<dbReference type="PROSITE" id="PS00113">
    <property type="entry name" value="ADENYLATE_KINASE"/>
    <property type="match status" value="1"/>
</dbReference>
<keyword evidence="2" id="KW-0547">Nucleotide-binding</keyword>
<dbReference type="GO" id="GO:0019205">
    <property type="term" value="F:nucleobase-containing compound kinase activity"/>
    <property type="evidence" value="ECO:0007669"/>
    <property type="project" value="InterPro"/>
</dbReference>